<proteinExistence type="predicted"/>
<comment type="caution">
    <text evidence="1">The sequence shown here is derived from an EMBL/GenBank/DDBJ whole genome shotgun (WGS) entry which is preliminary data.</text>
</comment>
<accession>A0A645BPB8</accession>
<protein>
    <submittedName>
        <fullName evidence="1">Uncharacterized protein</fullName>
    </submittedName>
</protein>
<sequence length="76" mass="8408">MDFPTEQSYIIITDDAGTTPEDEGKPIVVACYSDDDCFKWGKELEDFAALAAICAANPPESKEMLEALQNYTLTKK</sequence>
<reference evidence="1" key="1">
    <citation type="submission" date="2019-08" db="EMBL/GenBank/DDBJ databases">
        <authorList>
            <person name="Kucharzyk K."/>
            <person name="Murdoch R.W."/>
            <person name="Higgins S."/>
            <person name="Loffler F."/>
        </authorList>
    </citation>
    <scope>NUCLEOTIDE SEQUENCE</scope>
</reference>
<dbReference type="EMBL" id="VSSQ01019530">
    <property type="protein sequence ID" value="MPM63644.1"/>
    <property type="molecule type" value="Genomic_DNA"/>
</dbReference>
<dbReference type="AlphaFoldDB" id="A0A645BPB8"/>
<evidence type="ECO:0000313" key="1">
    <source>
        <dbReference type="EMBL" id="MPM63644.1"/>
    </source>
</evidence>
<name>A0A645BPB8_9ZZZZ</name>
<organism evidence="1">
    <name type="scientific">bioreactor metagenome</name>
    <dbReference type="NCBI Taxonomy" id="1076179"/>
    <lineage>
        <taxon>unclassified sequences</taxon>
        <taxon>metagenomes</taxon>
        <taxon>ecological metagenomes</taxon>
    </lineage>
</organism>
<gene>
    <name evidence="1" type="ORF">SDC9_110525</name>
</gene>